<dbReference type="Proteomes" id="UP001420932">
    <property type="component" value="Unassembled WGS sequence"/>
</dbReference>
<feature type="compositionally biased region" description="Basic and acidic residues" evidence="1">
    <location>
        <begin position="1"/>
        <end position="19"/>
    </location>
</feature>
<feature type="region of interest" description="Disordered" evidence="1">
    <location>
        <begin position="1"/>
        <end position="133"/>
    </location>
</feature>
<proteinExistence type="predicted"/>
<evidence type="ECO:0000313" key="2">
    <source>
        <dbReference type="EMBL" id="KAK9120772.1"/>
    </source>
</evidence>
<comment type="caution">
    <text evidence="2">The sequence shown here is derived from an EMBL/GenBank/DDBJ whole genome shotgun (WGS) entry which is preliminary data.</text>
</comment>
<evidence type="ECO:0000256" key="1">
    <source>
        <dbReference type="SAM" id="MobiDB-lite"/>
    </source>
</evidence>
<sequence length="133" mass="14848">MEHWEDKAAAESSEQRAESSARLLAADGGGLLAVDGGGRGGGIPPVHTHRDLGEAESRELGDKISTHKLGETEMQRDWRRQSKSGARDAQGEAKPRCTERRNKRVVFGVLLERKKQRKNTRPRLVLPPFRRKS</sequence>
<reference evidence="2 3" key="1">
    <citation type="submission" date="2024-01" db="EMBL/GenBank/DDBJ databases">
        <title>Genome assemblies of Stephania.</title>
        <authorList>
            <person name="Yang L."/>
        </authorList>
    </citation>
    <scope>NUCLEOTIDE SEQUENCE [LARGE SCALE GENOMIC DNA]</scope>
    <source>
        <strain evidence="2">YNDBR</strain>
        <tissue evidence="2">Leaf</tissue>
    </source>
</reference>
<dbReference type="EMBL" id="JBBNAF010000008">
    <property type="protein sequence ID" value="KAK9120772.1"/>
    <property type="molecule type" value="Genomic_DNA"/>
</dbReference>
<protein>
    <submittedName>
        <fullName evidence="2">Uncharacterized protein</fullName>
    </submittedName>
</protein>
<accession>A0AAP0NUZ5</accession>
<name>A0AAP0NUZ5_9MAGN</name>
<organism evidence="2 3">
    <name type="scientific">Stephania yunnanensis</name>
    <dbReference type="NCBI Taxonomy" id="152371"/>
    <lineage>
        <taxon>Eukaryota</taxon>
        <taxon>Viridiplantae</taxon>
        <taxon>Streptophyta</taxon>
        <taxon>Embryophyta</taxon>
        <taxon>Tracheophyta</taxon>
        <taxon>Spermatophyta</taxon>
        <taxon>Magnoliopsida</taxon>
        <taxon>Ranunculales</taxon>
        <taxon>Menispermaceae</taxon>
        <taxon>Menispermoideae</taxon>
        <taxon>Cissampelideae</taxon>
        <taxon>Stephania</taxon>
    </lineage>
</organism>
<evidence type="ECO:0000313" key="3">
    <source>
        <dbReference type="Proteomes" id="UP001420932"/>
    </source>
</evidence>
<gene>
    <name evidence="2" type="ORF">Syun_018389</name>
</gene>
<feature type="compositionally biased region" description="Gly residues" evidence="1">
    <location>
        <begin position="27"/>
        <end position="43"/>
    </location>
</feature>
<dbReference type="AlphaFoldDB" id="A0AAP0NUZ5"/>
<feature type="compositionally biased region" description="Basic and acidic residues" evidence="1">
    <location>
        <begin position="48"/>
        <end position="100"/>
    </location>
</feature>
<keyword evidence="3" id="KW-1185">Reference proteome</keyword>